<organism evidence="1 2">
    <name type="scientific">Cronartium quercuum f. sp. fusiforme G11</name>
    <dbReference type="NCBI Taxonomy" id="708437"/>
    <lineage>
        <taxon>Eukaryota</taxon>
        <taxon>Fungi</taxon>
        <taxon>Dikarya</taxon>
        <taxon>Basidiomycota</taxon>
        <taxon>Pucciniomycotina</taxon>
        <taxon>Pucciniomycetes</taxon>
        <taxon>Pucciniales</taxon>
        <taxon>Coleosporiaceae</taxon>
        <taxon>Cronartium</taxon>
    </lineage>
</organism>
<name>A0A9P6NAP4_9BASI</name>
<dbReference type="AlphaFoldDB" id="A0A9P6NAP4"/>
<sequence>MDAKASAKDDFIDQERRLRVQKQSDTVVVLTVNYADWGSDKDGLSYQSHLCMYFESSIITQHVFLGTQREPEIRQNSFEELARVVTTGLSLNPTWYTKVFLRHQQGINNNHHTESLRFAVFCLFTFQTLVNCHM</sequence>
<evidence type="ECO:0000313" key="2">
    <source>
        <dbReference type="Proteomes" id="UP000886653"/>
    </source>
</evidence>
<reference evidence="1" key="1">
    <citation type="submission" date="2013-11" db="EMBL/GenBank/DDBJ databases">
        <title>Genome sequence of the fusiform rust pathogen reveals effectors for host alternation and coevolution with pine.</title>
        <authorList>
            <consortium name="DOE Joint Genome Institute"/>
            <person name="Smith K."/>
            <person name="Pendleton A."/>
            <person name="Kubisiak T."/>
            <person name="Anderson C."/>
            <person name="Salamov A."/>
            <person name="Aerts A."/>
            <person name="Riley R."/>
            <person name="Clum A."/>
            <person name="Lindquist E."/>
            <person name="Ence D."/>
            <person name="Campbell M."/>
            <person name="Kronenberg Z."/>
            <person name="Feau N."/>
            <person name="Dhillon B."/>
            <person name="Hamelin R."/>
            <person name="Burleigh J."/>
            <person name="Smith J."/>
            <person name="Yandell M."/>
            <person name="Nelson C."/>
            <person name="Grigoriev I."/>
            <person name="Davis J."/>
        </authorList>
    </citation>
    <scope>NUCLEOTIDE SEQUENCE</scope>
    <source>
        <strain evidence="1">G11</strain>
    </source>
</reference>
<protein>
    <submittedName>
        <fullName evidence="1">Uncharacterized protein</fullName>
    </submittedName>
</protein>
<accession>A0A9P6NAP4</accession>
<evidence type="ECO:0000313" key="1">
    <source>
        <dbReference type="EMBL" id="KAG0142122.1"/>
    </source>
</evidence>
<gene>
    <name evidence="1" type="ORF">CROQUDRAFT_250767</name>
</gene>
<keyword evidence="2" id="KW-1185">Reference proteome</keyword>
<dbReference type="Proteomes" id="UP000886653">
    <property type="component" value="Unassembled WGS sequence"/>
</dbReference>
<proteinExistence type="predicted"/>
<comment type="caution">
    <text evidence="1">The sequence shown here is derived from an EMBL/GenBank/DDBJ whole genome shotgun (WGS) entry which is preliminary data.</text>
</comment>
<dbReference type="EMBL" id="MU167359">
    <property type="protein sequence ID" value="KAG0142122.1"/>
    <property type="molecule type" value="Genomic_DNA"/>
</dbReference>
<dbReference type="OrthoDB" id="3623799at2759"/>